<protein>
    <recommendedName>
        <fullName evidence="3">Proline-rich protein</fullName>
    </recommendedName>
</protein>
<dbReference type="EMBL" id="JACHHY010000033">
    <property type="protein sequence ID" value="MBB5020395.1"/>
    <property type="molecule type" value="Genomic_DNA"/>
</dbReference>
<keyword evidence="2" id="KW-1185">Reference proteome</keyword>
<name>A0A840MSK4_9PROT</name>
<reference evidence="1 2" key="1">
    <citation type="submission" date="2020-08" db="EMBL/GenBank/DDBJ databases">
        <title>Genomic Encyclopedia of Type Strains, Phase IV (KMG-IV): sequencing the most valuable type-strain genomes for metagenomic binning, comparative biology and taxonomic classification.</title>
        <authorList>
            <person name="Goeker M."/>
        </authorList>
    </citation>
    <scope>NUCLEOTIDE SEQUENCE [LARGE SCALE GENOMIC DNA]</scope>
    <source>
        <strain evidence="1 2">DSM 27165</strain>
    </source>
</reference>
<evidence type="ECO:0008006" key="3">
    <source>
        <dbReference type="Google" id="ProtNLM"/>
    </source>
</evidence>
<evidence type="ECO:0000313" key="2">
    <source>
        <dbReference type="Proteomes" id="UP000575898"/>
    </source>
</evidence>
<dbReference type="RefSeq" id="WP_184041796.1">
    <property type="nucleotide sequence ID" value="NZ_JACHHY010000033.1"/>
</dbReference>
<dbReference type="Proteomes" id="UP000575898">
    <property type="component" value="Unassembled WGS sequence"/>
</dbReference>
<accession>A0A840MSK4</accession>
<evidence type="ECO:0000313" key="1">
    <source>
        <dbReference type="EMBL" id="MBB5020395.1"/>
    </source>
</evidence>
<sequence length="186" mass="20403">MSNAILIKTDAGQEAVLDRSLYPNLNGRLRTLLLQIDGKKRASELMQLALSLGAPADSLDKLLAMGLIVRETPPTPRIVMPTIRTGTPPPAPAPIPARVERREVPVAVEPSTPAGFERFQEAAQMMSEAAAKHLGLKAMFFTLKVDRCSNARELRGLMEDFRKAIAKAKTPFFADRLTEEIEALLD</sequence>
<organism evidence="1 2">
    <name type="scientific">Chitinivorax tropicus</name>
    <dbReference type="NCBI Taxonomy" id="714531"/>
    <lineage>
        <taxon>Bacteria</taxon>
        <taxon>Pseudomonadati</taxon>
        <taxon>Pseudomonadota</taxon>
        <taxon>Betaproteobacteria</taxon>
        <taxon>Chitinivorax</taxon>
    </lineage>
</organism>
<gene>
    <name evidence="1" type="ORF">HNQ59_003714</name>
</gene>
<proteinExistence type="predicted"/>
<dbReference type="AlphaFoldDB" id="A0A840MSK4"/>
<comment type="caution">
    <text evidence="1">The sequence shown here is derived from an EMBL/GenBank/DDBJ whole genome shotgun (WGS) entry which is preliminary data.</text>
</comment>